<feature type="transmembrane region" description="Helical" evidence="7">
    <location>
        <begin position="70"/>
        <end position="90"/>
    </location>
</feature>
<evidence type="ECO:0000256" key="2">
    <source>
        <dbReference type="ARBA" id="ARBA00008034"/>
    </source>
</evidence>
<dbReference type="GO" id="GO:0010043">
    <property type="term" value="P:response to zinc ion"/>
    <property type="evidence" value="ECO:0007669"/>
    <property type="project" value="TreeGrafter"/>
</dbReference>
<comment type="similarity">
    <text evidence="2 6">Belongs to the ABC-3 integral membrane protein family.</text>
</comment>
<dbReference type="AlphaFoldDB" id="A0A7G3GES0"/>
<dbReference type="InterPro" id="IPR001626">
    <property type="entry name" value="ABC_TroCD"/>
</dbReference>
<gene>
    <name evidence="8" type="ORF">C1H71_19130</name>
</gene>
<organism evidence="8 9">
    <name type="scientific">Iodobacter fluviatilis</name>
    <dbReference type="NCBI Taxonomy" id="537"/>
    <lineage>
        <taxon>Bacteria</taxon>
        <taxon>Pseudomonadati</taxon>
        <taxon>Pseudomonadota</taxon>
        <taxon>Betaproteobacteria</taxon>
        <taxon>Neisseriales</taxon>
        <taxon>Chitinibacteraceae</taxon>
        <taxon>Iodobacter</taxon>
    </lineage>
</organism>
<feature type="transmembrane region" description="Helical" evidence="7">
    <location>
        <begin position="255"/>
        <end position="278"/>
    </location>
</feature>
<evidence type="ECO:0000256" key="6">
    <source>
        <dbReference type="RuleBase" id="RU003943"/>
    </source>
</evidence>
<evidence type="ECO:0000256" key="4">
    <source>
        <dbReference type="ARBA" id="ARBA00022989"/>
    </source>
</evidence>
<feature type="transmembrane region" description="Helical" evidence="7">
    <location>
        <begin position="204"/>
        <end position="221"/>
    </location>
</feature>
<dbReference type="InterPro" id="IPR037294">
    <property type="entry name" value="ABC_BtuC-like"/>
</dbReference>
<accession>A0A7G3GES0</accession>
<dbReference type="Pfam" id="PF00950">
    <property type="entry name" value="ABC-3"/>
    <property type="match status" value="1"/>
</dbReference>
<dbReference type="GO" id="GO:0043190">
    <property type="term" value="C:ATP-binding cassette (ABC) transporter complex"/>
    <property type="evidence" value="ECO:0007669"/>
    <property type="project" value="InterPro"/>
</dbReference>
<dbReference type="Proteomes" id="UP000515917">
    <property type="component" value="Chromosome"/>
</dbReference>
<protein>
    <submittedName>
        <fullName evidence="8">Zinc ABC transporter permease</fullName>
    </submittedName>
</protein>
<sequence length="287" mass="30221">MAQYEIISALTEFAFMRRALVGSMALAIGCAPVGILLLLRRMSLFGDALSHAVLPGAAIGFLLGGLTLPWLAGGGLVAGLLVALAASVAARKSRLNEDASFAGFYLLALAIGVLIVSKWGSSVDLIHLLFGSVLAIDDPSLLIVSSVATITLLWLAIEYRGIVLECADSGFIAATSGNGMRFHIGFMVIAVLNFVAAFQAMGTLMAVGLMMLPAATARLWVERLSMLFVLSWAIALFACVAGLIASYQWDLPSGPAIVLIAGALYCLSLLLAPFGLFVRRKSRHHAI</sequence>
<dbReference type="PANTHER" id="PTHR30477:SF13">
    <property type="entry name" value="IRON TRANSPORT SYSTEM MEMBRANE PROTEIN HI_0360-RELATED"/>
    <property type="match status" value="1"/>
</dbReference>
<keyword evidence="4 7" id="KW-1133">Transmembrane helix</keyword>
<dbReference type="KEGG" id="ifl:C1H71_19130"/>
<feature type="transmembrane region" description="Helical" evidence="7">
    <location>
        <begin position="140"/>
        <end position="159"/>
    </location>
</feature>
<evidence type="ECO:0000256" key="7">
    <source>
        <dbReference type="SAM" id="Phobius"/>
    </source>
</evidence>
<keyword evidence="3 6" id="KW-0812">Transmembrane</keyword>
<evidence type="ECO:0000256" key="5">
    <source>
        <dbReference type="ARBA" id="ARBA00023136"/>
    </source>
</evidence>
<keyword evidence="9" id="KW-1185">Reference proteome</keyword>
<dbReference type="RefSeq" id="WP_130108300.1">
    <property type="nucleotide sequence ID" value="NZ_CP025781.1"/>
</dbReference>
<feature type="transmembrane region" description="Helical" evidence="7">
    <location>
        <begin position="228"/>
        <end position="249"/>
    </location>
</feature>
<name>A0A7G3GES0_9NEIS</name>
<comment type="subcellular location">
    <subcellularLocation>
        <location evidence="6">Cell membrane</location>
        <topology evidence="6">Multi-pass membrane protein</topology>
    </subcellularLocation>
    <subcellularLocation>
        <location evidence="1">Membrane</location>
        <topology evidence="1">Multi-pass membrane protein</topology>
    </subcellularLocation>
</comment>
<feature type="transmembrane region" description="Helical" evidence="7">
    <location>
        <begin position="180"/>
        <end position="198"/>
    </location>
</feature>
<dbReference type="GO" id="GO:0055085">
    <property type="term" value="P:transmembrane transport"/>
    <property type="evidence" value="ECO:0007669"/>
    <property type="project" value="InterPro"/>
</dbReference>
<evidence type="ECO:0000313" key="8">
    <source>
        <dbReference type="EMBL" id="QBC45433.1"/>
    </source>
</evidence>
<proteinExistence type="inferred from homology"/>
<keyword evidence="6" id="KW-0813">Transport</keyword>
<evidence type="ECO:0000256" key="1">
    <source>
        <dbReference type="ARBA" id="ARBA00004141"/>
    </source>
</evidence>
<evidence type="ECO:0000256" key="3">
    <source>
        <dbReference type="ARBA" id="ARBA00022692"/>
    </source>
</evidence>
<dbReference type="Gene3D" id="1.10.3470.10">
    <property type="entry name" value="ABC transporter involved in vitamin B12 uptake, BtuC"/>
    <property type="match status" value="1"/>
</dbReference>
<feature type="transmembrane region" description="Helical" evidence="7">
    <location>
        <begin position="20"/>
        <end position="39"/>
    </location>
</feature>
<evidence type="ECO:0000313" key="9">
    <source>
        <dbReference type="Proteomes" id="UP000515917"/>
    </source>
</evidence>
<keyword evidence="5 7" id="KW-0472">Membrane</keyword>
<reference evidence="8 9" key="1">
    <citation type="submission" date="2018-01" db="EMBL/GenBank/DDBJ databases">
        <title>Genome sequence of Iodobacter sp. strain PCH194 isolated from Indian Trans-Himalaya.</title>
        <authorList>
            <person name="Kumar V."/>
            <person name="Thakur V."/>
            <person name="Kumar S."/>
            <person name="Singh D."/>
        </authorList>
    </citation>
    <scope>NUCLEOTIDE SEQUENCE [LARGE SCALE GENOMIC DNA]</scope>
    <source>
        <strain evidence="8 9">PCH194</strain>
    </source>
</reference>
<dbReference type="PANTHER" id="PTHR30477">
    <property type="entry name" value="ABC-TRANSPORTER METAL-BINDING PROTEIN"/>
    <property type="match status" value="1"/>
</dbReference>
<feature type="transmembrane region" description="Helical" evidence="7">
    <location>
        <begin position="102"/>
        <end position="120"/>
    </location>
</feature>
<dbReference type="EMBL" id="CP025781">
    <property type="protein sequence ID" value="QBC45433.1"/>
    <property type="molecule type" value="Genomic_DNA"/>
</dbReference>
<dbReference type="SUPFAM" id="SSF81345">
    <property type="entry name" value="ABC transporter involved in vitamin B12 uptake, BtuC"/>
    <property type="match status" value="1"/>
</dbReference>